<dbReference type="EMBL" id="AMZH03023991">
    <property type="protein sequence ID" value="RRT36153.1"/>
    <property type="molecule type" value="Genomic_DNA"/>
</dbReference>
<protein>
    <submittedName>
        <fullName evidence="2">Uncharacterized protein</fullName>
    </submittedName>
</protein>
<accession>A0A426X9K4</accession>
<feature type="transmembrane region" description="Helical" evidence="1">
    <location>
        <begin position="7"/>
        <end position="29"/>
    </location>
</feature>
<gene>
    <name evidence="2" type="ORF">B296_00056626</name>
</gene>
<evidence type="ECO:0000256" key="1">
    <source>
        <dbReference type="SAM" id="Phobius"/>
    </source>
</evidence>
<proteinExistence type="predicted"/>
<sequence>MARMPSIWPQLLCFLYAVMPLLLLVYYMLKVQNDASTATRGAPPPPPSGEKIMVGTSQMMMSKPRARDYVERISQRARKRKEVPSKGLRDDFYTCLSDVDHTQFFNVVVVLYCNVTWPRMILRPTTILQLRLTMLCARFTLLLHQVGYTFARSIMPVPGRPCLY</sequence>
<reference evidence="2 3" key="1">
    <citation type="journal article" date="2014" name="Agronomy (Basel)">
        <title>A Draft Genome Sequence for Ensete ventricosum, the Drought-Tolerant Tree Against Hunger.</title>
        <authorList>
            <person name="Harrison J."/>
            <person name="Moore K.A."/>
            <person name="Paszkiewicz K."/>
            <person name="Jones T."/>
            <person name="Grant M."/>
            <person name="Ambacheew D."/>
            <person name="Muzemil S."/>
            <person name="Studholme D.J."/>
        </authorList>
    </citation>
    <scope>NUCLEOTIDE SEQUENCE [LARGE SCALE GENOMIC DNA]</scope>
</reference>
<name>A0A426X9K4_ENSVE</name>
<evidence type="ECO:0000313" key="2">
    <source>
        <dbReference type="EMBL" id="RRT36153.1"/>
    </source>
</evidence>
<evidence type="ECO:0000313" key="3">
    <source>
        <dbReference type="Proteomes" id="UP000287651"/>
    </source>
</evidence>
<keyword evidence="1" id="KW-0812">Transmembrane</keyword>
<dbReference type="Proteomes" id="UP000287651">
    <property type="component" value="Unassembled WGS sequence"/>
</dbReference>
<organism evidence="2 3">
    <name type="scientific">Ensete ventricosum</name>
    <name type="common">Abyssinian banana</name>
    <name type="synonym">Musa ensete</name>
    <dbReference type="NCBI Taxonomy" id="4639"/>
    <lineage>
        <taxon>Eukaryota</taxon>
        <taxon>Viridiplantae</taxon>
        <taxon>Streptophyta</taxon>
        <taxon>Embryophyta</taxon>
        <taxon>Tracheophyta</taxon>
        <taxon>Spermatophyta</taxon>
        <taxon>Magnoliopsida</taxon>
        <taxon>Liliopsida</taxon>
        <taxon>Zingiberales</taxon>
        <taxon>Musaceae</taxon>
        <taxon>Ensete</taxon>
    </lineage>
</organism>
<comment type="caution">
    <text evidence="2">The sequence shown here is derived from an EMBL/GenBank/DDBJ whole genome shotgun (WGS) entry which is preliminary data.</text>
</comment>
<dbReference type="AlphaFoldDB" id="A0A426X9K4"/>
<keyword evidence="1" id="KW-1133">Transmembrane helix</keyword>
<keyword evidence="1" id="KW-0472">Membrane</keyword>